<dbReference type="Pfam" id="PF00024">
    <property type="entry name" value="PAN_1"/>
    <property type="match status" value="1"/>
</dbReference>
<dbReference type="PROSITE" id="PS50026">
    <property type="entry name" value="EGF_3"/>
    <property type="match status" value="1"/>
</dbReference>
<keyword evidence="8" id="KW-1185">Reference proteome</keyword>
<name>A0AAU9X9N4_9CNID</name>
<dbReference type="EMBL" id="CALNXJ010000035">
    <property type="protein sequence ID" value="CAH3141121.1"/>
    <property type="molecule type" value="Genomic_DNA"/>
</dbReference>
<feature type="disulfide bond" evidence="2">
    <location>
        <begin position="117"/>
        <end position="134"/>
    </location>
</feature>
<gene>
    <name evidence="7" type="ORF">PMEA_00019589</name>
</gene>
<accession>A0AAU9X9N4</accession>
<comment type="caution">
    <text evidence="2">Lacks conserved residue(s) required for the propagation of feature annotation.</text>
</comment>
<dbReference type="FunFam" id="3.90.215.10:FF:000001">
    <property type="entry name" value="Tenascin isoform 1"/>
    <property type="match status" value="1"/>
</dbReference>
<dbReference type="InterPro" id="IPR050373">
    <property type="entry name" value="Fibrinogen_C-term_domain"/>
</dbReference>
<dbReference type="NCBIfam" id="NF040941">
    <property type="entry name" value="GGGWT_bact"/>
    <property type="match status" value="1"/>
</dbReference>
<dbReference type="PANTHER" id="PTHR19143:SF458">
    <property type="entry name" value="FIBRINOGEN C-TERMINAL DOMAIN-CONTAINING PROTEIN-RELATED"/>
    <property type="match status" value="1"/>
</dbReference>
<evidence type="ECO:0000313" key="7">
    <source>
        <dbReference type="EMBL" id="CAH3141121.1"/>
    </source>
</evidence>
<dbReference type="InterPro" id="IPR000742">
    <property type="entry name" value="EGF"/>
</dbReference>
<dbReference type="InterPro" id="IPR020837">
    <property type="entry name" value="Fibrinogen_CS"/>
</dbReference>
<protein>
    <submittedName>
        <fullName evidence="7">Uncharacterized protein</fullName>
    </submittedName>
</protein>
<dbReference type="InterPro" id="IPR014716">
    <property type="entry name" value="Fibrinogen_a/b/g_C_1"/>
</dbReference>
<evidence type="ECO:0000259" key="4">
    <source>
        <dbReference type="PROSITE" id="PS50026"/>
    </source>
</evidence>
<proteinExistence type="predicted"/>
<dbReference type="AlphaFoldDB" id="A0AAU9X9N4"/>
<dbReference type="GO" id="GO:0005615">
    <property type="term" value="C:extracellular space"/>
    <property type="evidence" value="ECO:0007669"/>
    <property type="project" value="TreeGrafter"/>
</dbReference>
<dbReference type="InterPro" id="IPR036056">
    <property type="entry name" value="Fibrinogen-like_C"/>
</dbReference>
<keyword evidence="3" id="KW-0732">Signal</keyword>
<feature type="domain" description="Fibrinogen C-terminal" evidence="6">
    <location>
        <begin position="150"/>
        <end position="367"/>
    </location>
</feature>
<comment type="caution">
    <text evidence="7">The sequence shown here is derived from an EMBL/GenBank/DDBJ whole genome shotgun (WGS) entry which is preliminary data.</text>
</comment>
<feature type="signal peptide" evidence="3">
    <location>
        <begin position="1"/>
        <end position="17"/>
    </location>
</feature>
<evidence type="ECO:0000256" key="3">
    <source>
        <dbReference type="SAM" id="SignalP"/>
    </source>
</evidence>
<dbReference type="PROSITE" id="PS51406">
    <property type="entry name" value="FIBRINOGEN_C_2"/>
    <property type="match status" value="1"/>
</dbReference>
<evidence type="ECO:0000256" key="2">
    <source>
        <dbReference type="PROSITE-ProRule" id="PRU00076"/>
    </source>
</evidence>
<evidence type="ECO:0000256" key="1">
    <source>
        <dbReference type="ARBA" id="ARBA00023157"/>
    </source>
</evidence>
<reference evidence="7 8" key="1">
    <citation type="submission" date="2022-05" db="EMBL/GenBank/DDBJ databases">
        <authorList>
            <consortium name="Genoscope - CEA"/>
            <person name="William W."/>
        </authorList>
    </citation>
    <scope>NUCLEOTIDE SEQUENCE [LARGE SCALE GENOMIC DNA]</scope>
</reference>
<evidence type="ECO:0000259" key="5">
    <source>
        <dbReference type="PROSITE" id="PS50948"/>
    </source>
</evidence>
<feature type="domain" description="EGF-like" evidence="4">
    <location>
        <begin position="106"/>
        <end position="146"/>
    </location>
</feature>
<dbReference type="PROSITE" id="PS00514">
    <property type="entry name" value="FIBRINOGEN_C_1"/>
    <property type="match status" value="1"/>
</dbReference>
<evidence type="ECO:0000259" key="6">
    <source>
        <dbReference type="PROSITE" id="PS51406"/>
    </source>
</evidence>
<dbReference type="Proteomes" id="UP001159428">
    <property type="component" value="Unassembled WGS sequence"/>
</dbReference>
<dbReference type="SMART" id="SM00186">
    <property type="entry name" value="FBG"/>
    <property type="match status" value="1"/>
</dbReference>
<sequence>MHLSIIFLLCAVDYGISRISGPNVKAVNFAKKIKRQKLNGSLIRDIEVDSESSCQFECVYEERCQSYNFGTIKGDSNKFKCQLSDSDRFAGFANFIEDKDFIYRGIKSACEEDSFRCGDHSTCVPNYQDDSIRCQCKHGFTGKPCGSLFPRKLIEPKSCSQLFQDGVNSSGVYTINPDGGKPIQVLCDMITDGGGWTVFQKRLDGSVDFYLKWESYKNGFGDLSGEFWLGNDNLHRLTAADHVMLRVDLEDFEGNITYAEYTDFGVADEADKYRLLIGGYKGTAGDSMTVHNNMRFSTNDQDNDGGNGHCSQLYKGAWWYQNCHNSNLNGLYLNGSHESRADGVNWLSFRGYHYSLKRTEMKVRTKV</sequence>
<dbReference type="InterPro" id="IPR003609">
    <property type="entry name" value="Pan_app"/>
</dbReference>
<dbReference type="PROSITE" id="PS50948">
    <property type="entry name" value="PAN"/>
    <property type="match status" value="1"/>
</dbReference>
<keyword evidence="1 2" id="KW-1015">Disulfide bond</keyword>
<dbReference type="SUPFAM" id="SSF56496">
    <property type="entry name" value="Fibrinogen C-terminal domain-like"/>
    <property type="match status" value="1"/>
</dbReference>
<keyword evidence="2" id="KW-0245">EGF-like domain</keyword>
<feature type="disulfide bond" evidence="2">
    <location>
        <begin position="136"/>
        <end position="145"/>
    </location>
</feature>
<dbReference type="CDD" id="cd00087">
    <property type="entry name" value="FReD"/>
    <property type="match status" value="1"/>
</dbReference>
<dbReference type="InterPro" id="IPR002181">
    <property type="entry name" value="Fibrinogen_a/b/g_C_dom"/>
</dbReference>
<dbReference type="PROSITE" id="PS00022">
    <property type="entry name" value="EGF_1"/>
    <property type="match status" value="1"/>
</dbReference>
<dbReference type="Pfam" id="PF00147">
    <property type="entry name" value="Fibrinogen_C"/>
    <property type="match status" value="1"/>
</dbReference>
<evidence type="ECO:0000313" key="8">
    <source>
        <dbReference type="Proteomes" id="UP001159428"/>
    </source>
</evidence>
<organism evidence="7 8">
    <name type="scientific">Pocillopora meandrina</name>
    <dbReference type="NCBI Taxonomy" id="46732"/>
    <lineage>
        <taxon>Eukaryota</taxon>
        <taxon>Metazoa</taxon>
        <taxon>Cnidaria</taxon>
        <taxon>Anthozoa</taxon>
        <taxon>Hexacorallia</taxon>
        <taxon>Scleractinia</taxon>
        <taxon>Astrocoeniina</taxon>
        <taxon>Pocilloporidae</taxon>
        <taxon>Pocillopora</taxon>
    </lineage>
</organism>
<dbReference type="Gene3D" id="3.90.215.10">
    <property type="entry name" value="Gamma Fibrinogen, chain A, domain 1"/>
    <property type="match status" value="1"/>
</dbReference>
<feature type="chain" id="PRO_5043605924" evidence="3">
    <location>
        <begin position="18"/>
        <end position="367"/>
    </location>
</feature>
<dbReference type="PROSITE" id="PS01186">
    <property type="entry name" value="EGF_2"/>
    <property type="match status" value="1"/>
</dbReference>
<dbReference type="PANTHER" id="PTHR19143">
    <property type="entry name" value="FIBRINOGEN/TENASCIN/ANGIOPOEITIN"/>
    <property type="match status" value="1"/>
</dbReference>
<feature type="domain" description="Apple" evidence="5">
    <location>
        <begin position="10"/>
        <end position="110"/>
    </location>
</feature>